<name>A0AA97PMA0_PYRO3</name>
<proteinExistence type="predicted"/>
<evidence type="ECO:0000313" key="1">
    <source>
        <dbReference type="EMBL" id="ELQ39817.1"/>
    </source>
</evidence>
<reference evidence="1" key="1">
    <citation type="journal article" date="2012" name="PLoS Genet.">
        <title>Comparative analysis of the genomes of two field isolates of the rice blast fungus Magnaporthe oryzae.</title>
        <authorList>
            <person name="Xue M."/>
            <person name="Yang J."/>
            <person name="Li Z."/>
            <person name="Hu S."/>
            <person name="Yao N."/>
            <person name="Dean R.A."/>
            <person name="Zhao W."/>
            <person name="Shen M."/>
            <person name="Zhang H."/>
            <person name="Li C."/>
            <person name="Liu L."/>
            <person name="Cao L."/>
            <person name="Xu X."/>
            <person name="Xing Y."/>
            <person name="Hsiang T."/>
            <person name="Zhang Z."/>
            <person name="Xu J.R."/>
            <person name="Peng Y.L."/>
        </authorList>
    </citation>
    <scope>NUCLEOTIDE SEQUENCE</scope>
    <source>
        <strain evidence="1">Y34</strain>
    </source>
</reference>
<protein>
    <submittedName>
        <fullName evidence="1">Uncharacterized protein</fullName>
    </submittedName>
</protein>
<organism evidence="1">
    <name type="scientific">Pyricularia oryzae (strain Y34)</name>
    <name type="common">Rice blast fungus</name>
    <name type="synonym">Magnaporthe oryzae</name>
    <dbReference type="NCBI Taxonomy" id="1143189"/>
    <lineage>
        <taxon>Eukaryota</taxon>
        <taxon>Fungi</taxon>
        <taxon>Dikarya</taxon>
        <taxon>Ascomycota</taxon>
        <taxon>Pezizomycotina</taxon>
        <taxon>Sordariomycetes</taxon>
        <taxon>Sordariomycetidae</taxon>
        <taxon>Magnaporthales</taxon>
        <taxon>Pyriculariaceae</taxon>
        <taxon>Pyricularia</taxon>
    </lineage>
</organism>
<sequence>MSLTETSPQPGTVEQAILHWIDHEPNLNHNKATDGGYEGWVQLALRSYFEELAAPGTVIEREQHIYLNGNQKVDLLLKANDGSRTGIELKCRTKGETRQNFQRRVLQDIEKVWGGAKQEYRPIKNYVMALTDSPGDLDQWDGIMGDWPATPTHFLKAHGLNKWFVAIWAVDITPTGEKVVFR</sequence>
<dbReference type="Proteomes" id="UP000011086">
    <property type="component" value="Unassembled WGS sequence"/>
</dbReference>
<dbReference type="AlphaFoldDB" id="A0AA97PMA0"/>
<accession>A0AA97PMA0</accession>
<gene>
    <name evidence="1" type="ORF">OOU_Y34scaffold00479g1</name>
</gene>
<dbReference type="EMBL" id="JH793250">
    <property type="protein sequence ID" value="ELQ39817.1"/>
    <property type="molecule type" value="Genomic_DNA"/>
</dbReference>